<dbReference type="RefSeq" id="WP_182838449.1">
    <property type="nucleotide sequence ID" value="NZ_BAAABQ010000025.1"/>
</dbReference>
<evidence type="ECO:0000313" key="1">
    <source>
        <dbReference type="EMBL" id="MBA8927705.1"/>
    </source>
</evidence>
<gene>
    <name evidence="1" type="ORF">BC739_004911</name>
</gene>
<dbReference type="EMBL" id="JACJID010000003">
    <property type="protein sequence ID" value="MBA8927705.1"/>
    <property type="molecule type" value="Genomic_DNA"/>
</dbReference>
<name>A0ABR6BLX9_9PSEU</name>
<proteinExistence type="predicted"/>
<keyword evidence="2" id="KW-1185">Reference proteome</keyword>
<comment type="caution">
    <text evidence="1">The sequence shown here is derived from an EMBL/GenBank/DDBJ whole genome shotgun (WGS) entry which is preliminary data.</text>
</comment>
<dbReference type="Proteomes" id="UP000517916">
    <property type="component" value="Unassembled WGS sequence"/>
</dbReference>
<protein>
    <submittedName>
        <fullName evidence="1">Uncharacterized protein</fullName>
    </submittedName>
</protein>
<accession>A0ABR6BLX9</accession>
<sequence length="92" mass="10430">MDEPVTMVFSAPEVQDDGSVWALCLYGAELLEARMVVDTDYPEAPFLLPASPVWGDLSAASPLGELHDDHCPSWRWATELDLRHWENWRETS</sequence>
<organism evidence="1 2">
    <name type="scientific">Kutzneria viridogrisea</name>
    <dbReference type="NCBI Taxonomy" id="47990"/>
    <lineage>
        <taxon>Bacteria</taxon>
        <taxon>Bacillati</taxon>
        <taxon>Actinomycetota</taxon>
        <taxon>Actinomycetes</taxon>
        <taxon>Pseudonocardiales</taxon>
        <taxon>Pseudonocardiaceae</taxon>
        <taxon>Kutzneria</taxon>
    </lineage>
</organism>
<reference evidence="1 2" key="1">
    <citation type="submission" date="2020-08" db="EMBL/GenBank/DDBJ databases">
        <title>Genomic Encyclopedia of Archaeal and Bacterial Type Strains, Phase II (KMG-II): from individual species to whole genera.</title>
        <authorList>
            <person name="Goeker M."/>
        </authorList>
    </citation>
    <scope>NUCLEOTIDE SEQUENCE [LARGE SCALE GENOMIC DNA]</scope>
    <source>
        <strain evidence="1 2">DSM 43850</strain>
    </source>
</reference>
<evidence type="ECO:0000313" key="2">
    <source>
        <dbReference type="Proteomes" id="UP000517916"/>
    </source>
</evidence>